<dbReference type="InterPro" id="IPR002935">
    <property type="entry name" value="SAM_O-MeTrfase"/>
</dbReference>
<dbReference type="SUPFAM" id="SSF53335">
    <property type="entry name" value="S-adenosyl-L-methionine-dependent methyltransferases"/>
    <property type="match status" value="1"/>
</dbReference>
<keyword evidence="1" id="KW-0489">Methyltransferase</keyword>
<evidence type="ECO:0000313" key="6">
    <source>
        <dbReference type="EMBL" id="KAI3434911.1"/>
    </source>
</evidence>
<evidence type="ECO:0000256" key="4">
    <source>
        <dbReference type="ARBA" id="ARBA00023453"/>
    </source>
</evidence>
<dbReference type="CDD" id="cd02440">
    <property type="entry name" value="AdoMet_MTases"/>
    <property type="match status" value="1"/>
</dbReference>
<proteinExistence type="inferred from homology"/>
<evidence type="ECO:0000313" key="7">
    <source>
        <dbReference type="Proteomes" id="UP001055712"/>
    </source>
</evidence>
<dbReference type="PANTHER" id="PTHR10509">
    <property type="entry name" value="O-METHYLTRANSFERASE-RELATED"/>
    <property type="match status" value="1"/>
</dbReference>
<dbReference type="PROSITE" id="PS51682">
    <property type="entry name" value="SAM_OMT_I"/>
    <property type="match status" value="1"/>
</dbReference>
<organism evidence="6 7">
    <name type="scientific">Chlorella vulgaris</name>
    <name type="common">Green alga</name>
    <dbReference type="NCBI Taxonomy" id="3077"/>
    <lineage>
        <taxon>Eukaryota</taxon>
        <taxon>Viridiplantae</taxon>
        <taxon>Chlorophyta</taxon>
        <taxon>core chlorophytes</taxon>
        <taxon>Trebouxiophyceae</taxon>
        <taxon>Chlorellales</taxon>
        <taxon>Chlorellaceae</taxon>
        <taxon>Chlorella clade</taxon>
        <taxon>Chlorella</taxon>
    </lineage>
</organism>
<keyword evidence="2" id="KW-0808">Transferase</keyword>
<dbReference type="GO" id="GO:0008171">
    <property type="term" value="F:O-methyltransferase activity"/>
    <property type="evidence" value="ECO:0007669"/>
    <property type="project" value="InterPro"/>
</dbReference>
<evidence type="ECO:0000256" key="5">
    <source>
        <dbReference type="SAM" id="MobiDB-lite"/>
    </source>
</evidence>
<dbReference type="PANTHER" id="PTHR10509:SF14">
    <property type="entry name" value="CAFFEOYL-COA O-METHYLTRANSFERASE 3-RELATED"/>
    <property type="match status" value="1"/>
</dbReference>
<feature type="compositionally biased region" description="Polar residues" evidence="5">
    <location>
        <begin position="63"/>
        <end position="78"/>
    </location>
</feature>
<evidence type="ECO:0008006" key="8">
    <source>
        <dbReference type="Google" id="ProtNLM"/>
    </source>
</evidence>
<keyword evidence="7" id="KW-1185">Reference proteome</keyword>
<feature type="compositionally biased region" description="Low complexity" evidence="5">
    <location>
        <begin position="79"/>
        <end position="88"/>
    </location>
</feature>
<dbReference type="Pfam" id="PF01596">
    <property type="entry name" value="Methyltransf_3"/>
    <property type="match status" value="1"/>
</dbReference>
<name>A0A9D4TUK2_CHLVU</name>
<dbReference type="EMBL" id="SIDB01000003">
    <property type="protein sequence ID" value="KAI3434911.1"/>
    <property type="molecule type" value="Genomic_DNA"/>
</dbReference>
<sequence>MRAVCNMCRLCPQGAWQRLAAASQTAHIRSQRHARWPCAESRGYVTTVAATGTAPSSSVDTGGPSSASTDTDVSSGPSEQQPPEQQQQTKHMHMSEPLYAYLLQHTREPAVLAALRADTAAQFPAAARMAISPEQGAFLAWLLRTLQARRVIEVGVFTGYSSIALALALPPTGTLLACDRDPRSMALARDYWAKAGVADKVLERLGPAAATLDELLADPAQHGSYDFAFIDADKKGYRAYYEQLLQLVRPGGVIAIDNTLWYGRVADVENTDGATLALRELNAFLVADERIMFSLVPVGDGMCMCTKL</sequence>
<comment type="similarity">
    <text evidence="4">Belongs to the class I-like SAM-binding methyltransferase superfamily. Cation-dependent O-methyltransferase family.</text>
</comment>
<dbReference type="GO" id="GO:0008757">
    <property type="term" value="F:S-adenosylmethionine-dependent methyltransferase activity"/>
    <property type="evidence" value="ECO:0007669"/>
    <property type="project" value="TreeGrafter"/>
</dbReference>
<keyword evidence="3" id="KW-0949">S-adenosyl-L-methionine</keyword>
<gene>
    <name evidence="6" type="ORF">D9Q98_002965</name>
</gene>
<dbReference type="Gene3D" id="3.40.50.150">
    <property type="entry name" value="Vaccinia Virus protein VP39"/>
    <property type="match status" value="1"/>
</dbReference>
<protein>
    <recommendedName>
        <fullName evidence="8">Caffeoyl-CoA O-methyltransferase</fullName>
    </recommendedName>
</protein>
<reference evidence="6" key="1">
    <citation type="journal article" date="2019" name="Plant J.">
        <title>Chlorella vulgaris genome assembly and annotation reveals the molecular basis for metabolic acclimation to high light conditions.</title>
        <authorList>
            <person name="Cecchin M."/>
            <person name="Marcolungo L."/>
            <person name="Rossato M."/>
            <person name="Girolomoni L."/>
            <person name="Cosentino E."/>
            <person name="Cuine S."/>
            <person name="Li-Beisson Y."/>
            <person name="Delledonne M."/>
            <person name="Ballottari M."/>
        </authorList>
    </citation>
    <scope>NUCLEOTIDE SEQUENCE</scope>
    <source>
        <strain evidence="6">211/11P</strain>
    </source>
</reference>
<dbReference type="GO" id="GO:0032259">
    <property type="term" value="P:methylation"/>
    <property type="evidence" value="ECO:0007669"/>
    <property type="project" value="UniProtKB-KW"/>
</dbReference>
<dbReference type="OrthoDB" id="10251242at2759"/>
<dbReference type="AlphaFoldDB" id="A0A9D4TUK2"/>
<dbReference type="InterPro" id="IPR050362">
    <property type="entry name" value="Cation-dep_OMT"/>
</dbReference>
<evidence type="ECO:0000256" key="3">
    <source>
        <dbReference type="ARBA" id="ARBA00022691"/>
    </source>
</evidence>
<evidence type="ECO:0000256" key="1">
    <source>
        <dbReference type="ARBA" id="ARBA00022603"/>
    </source>
</evidence>
<evidence type="ECO:0000256" key="2">
    <source>
        <dbReference type="ARBA" id="ARBA00022679"/>
    </source>
</evidence>
<comment type="caution">
    <text evidence="6">The sequence shown here is derived from an EMBL/GenBank/DDBJ whole genome shotgun (WGS) entry which is preliminary data.</text>
</comment>
<accession>A0A9D4TUK2</accession>
<dbReference type="InterPro" id="IPR029063">
    <property type="entry name" value="SAM-dependent_MTases_sf"/>
</dbReference>
<dbReference type="Proteomes" id="UP001055712">
    <property type="component" value="Unassembled WGS sequence"/>
</dbReference>
<feature type="region of interest" description="Disordered" evidence="5">
    <location>
        <begin position="51"/>
        <end position="91"/>
    </location>
</feature>
<reference evidence="6" key="2">
    <citation type="submission" date="2020-11" db="EMBL/GenBank/DDBJ databases">
        <authorList>
            <person name="Cecchin M."/>
            <person name="Marcolungo L."/>
            <person name="Rossato M."/>
            <person name="Girolomoni L."/>
            <person name="Cosentino E."/>
            <person name="Cuine S."/>
            <person name="Li-Beisson Y."/>
            <person name="Delledonne M."/>
            <person name="Ballottari M."/>
        </authorList>
    </citation>
    <scope>NUCLEOTIDE SEQUENCE</scope>
    <source>
        <strain evidence="6">211/11P</strain>
        <tissue evidence="6">Whole cell</tissue>
    </source>
</reference>